<name>A0A9D4LDL2_DREPO</name>
<comment type="caution">
    <text evidence="1">The sequence shown here is derived from an EMBL/GenBank/DDBJ whole genome shotgun (WGS) entry which is preliminary data.</text>
</comment>
<organism evidence="1 2">
    <name type="scientific">Dreissena polymorpha</name>
    <name type="common">Zebra mussel</name>
    <name type="synonym">Mytilus polymorpha</name>
    <dbReference type="NCBI Taxonomy" id="45954"/>
    <lineage>
        <taxon>Eukaryota</taxon>
        <taxon>Metazoa</taxon>
        <taxon>Spiralia</taxon>
        <taxon>Lophotrochozoa</taxon>
        <taxon>Mollusca</taxon>
        <taxon>Bivalvia</taxon>
        <taxon>Autobranchia</taxon>
        <taxon>Heteroconchia</taxon>
        <taxon>Euheterodonta</taxon>
        <taxon>Imparidentia</taxon>
        <taxon>Neoheterodontei</taxon>
        <taxon>Myida</taxon>
        <taxon>Dreissenoidea</taxon>
        <taxon>Dreissenidae</taxon>
        <taxon>Dreissena</taxon>
    </lineage>
</organism>
<dbReference type="EMBL" id="JAIWYP010000003">
    <property type="protein sequence ID" value="KAH3855859.1"/>
    <property type="molecule type" value="Genomic_DNA"/>
</dbReference>
<reference evidence="1" key="2">
    <citation type="submission" date="2020-11" db="EMBL/GenBank/DDBJ databases">
        <authorList>
            <person name="McCartney M.A."/>
            <person name="Auch B."/>
            <person name="Kono T."/>
            <person name="Mallez S."/>
            <person name="Becker A."/>
            <person name="Gohl D.M."/>
            <person name="Silverstein K.A.T."/>
            <person name="Koren S."/>
            <person name="Bechman K.B."/>
            <person name="Herman A."/>
            <person name="Abrahante J.E."/>
            <person name="Garbe J."/>
        </authorList>
    </citation>
    <scope>NUCLEOTIDE SEQUENCE</scope>
    <source>
        <strain evidence="1">Duluth1</strain>
        <tissue evidence="1">Whole animal</tissue>
    </source>
</reference>
<keyword evidence="2" id="KW-1185">Reference proteome</keyword>
<accession>A0A9D4LDL2</accession>
<dbReference type="AlphaFoldDB" id="A0A9D4LDL2"/>
<reference evidence="1" key="1">
    <citation type="journal article" date="2019" name="bioRxiv">
        <title>The Genome of the Zebra Mussel, Dreissena polymorpha: A Resource for Invasive Species Research.</title>
        <authorList>
            <person name="McCartney M.A."/>
            <person name="Auch B."/>
            <person name="Kono T."/>
            <person name="Mallez S."/>
            <person name="Zhang Y."/>
            <person name="Obille A."/>
            <person name="Becker A."/>
            <person name="Abrahante J.E."/>
            <person name="Garbe J."/>
            <person name="Badalamenti J.P."/>
            <person name="Herman A."/>
            <person name="Mangelson H."/>
            <person name="Liachko I."/>
            <person name="Sullivan S."/>
            <person name="Sone E.D."/>
            <person name="Koren S."/>
            <person name="Silverstein K.A.T."/>
            <person name="Beckman K.B."/>
            <person name="Gohl D.M."/>
        </authorList>
    </citation>
    <scope>NUCLEOTIDE SEQUENCE</scope>
    <source>
        <strain evidence="1">Duluth1</strain>
        <tissue evidence="1">Whole animal</tissue>
    </source>
</reference>
<proteinExistence type="predicted"/>
<dbReference type="Proteomes" id="UP000828390">
    <property type="component" value="Unassembled WGS sequence"/>
</dbReference>
<gene>
    <name evidence="1" type="ORF">DPMN_098429</name>
</gene>
<protein>
    <submittedName>
        <fullName evidence="1">Uncharacterized protein</fullName>
    </submittedName>
</protein>
<sequence length="160" mass="17590">MLLKGQVVPIAQEEELVEARVANVTVARTVVIPPNSVDMVKCSLEKPIGTFAIEAECGNVIVPMSVHVGEAGLRLPMVNMSGHHVRLKQGKLVGRAGEVRFVRPLPEVLTSIRVLREEAKCAVPDHFGDLYERSTLNLSDRKQVQVAGFLRKFQDVVAKN</sequence>
<evidence type="ECO:0000313" key="1">
    <source>
        <dbReference type="EMBL" id="KAH3855859.1"/>
    </source>
</evidence>
<evidence type="ECO:0000313" key="2">
    <source>
        <dbReference type="Proteomes" id="UP000828390"/>
    </source>
</evidence>